<dbReference type="InterPro" id="IPR041633">
    <property type="entry name" value="Polbeta"/>
</dbReference>
<keyword evidence="3" id="KW-1185">Reference proteome</keyword>
<keyword evidence="2" id="KW-0808">Transferase</keyword>
<dbReference type="Gene3D" id="3.30.460.10">
    <property type="entry name" value="Beta Polymerase, domain 2"/>
    <property type="match status" value="1"/>
</dbReference>
<dbReference type="RefSeq" id="WP_007260694.1">
    <property type="nucleotide sequence ID" value="NZ_AOHZ01000081.1"/>
</dbReference>
<comment type="caution">
    <text evidence="2">The sequence shown here is derived from an EMBL/GenBank/DDBJ whole genome shotgun (WGS) entry which is preliminary data.</text>
</comment>
<dbReference type="SUPFAM" id="SSF81301">
    <property type="entry name" value="Nucleotidyltransferase"/>
    <property type="match status" value="1"/>
</dbReference>
<dbReference type="AlphaFoldDB" id="L9WR52"/>
<accession>L9WR52</accession>
<dbReference type="OrthoDB" id="25428at2157"/>
<name>L9WR52_9EURY</name>
<dbReference type="Proteomes" id="UP000011602">
    <property type="component" value="Unassembled WGS sequence"/>
</dbReference>
<dbReference type="EMBL" id="AOHZ01000081">
    <property type="protein sequence ID" value="ELY51681.1"/>
    <property type="molecule type" value="Genomic_DNA"/>
</dbReference>
<protein>
    <submittedName>
        <fullName evidence="2">Nucleotidyltransferase protein</fullName>
    </submittedName>
</protein>
<dbReference type="STRING" id="1227499.C493_17166"/>
<dbReference type="CDD" id="cd05403">
    <property type="entry name" value="NT_KNTase_like"/>
    <property type="match status" value="1"/>
</dbReference>
<proteinExistence type="predicted"/>
<dbReference type="eggNOG" id="arCOG02105">
    <property type="taxonomic scope" value="Archaea"/>
</dbReference>
<evidence type="ECO:0000259" key="1">
    <source>
        <dbReference type="Pfam" id="PF18765"/>
    </source>
</evidence>
<dbReference type="InterPro" id="IPR043519">
    <property type="entry name" value="NT_sf"/>
</dbReference>
<sequence length="155" mass="16881">MTNGDASRITAERIRTTVRSVLADHPVSFAMLFGSSARGTMDDRSDVDPTLEFETHRPEDDGYSELYLRVGSELEDALPTDVDVVDVHTMTPQFASVAFDEGDVVVVTDGGGALLVVSEDVRAELERDVAGDPPSFENVRNRVAAAAKRLRNDQL</sequence>
<feature type="domain" description="Polymerase beta nucleotidyltransferase" evidence="1">
    <location>
        <begin position="19"/>
        <end position="109"/>
    </location>
</feature>
<dbReference type="GO" id="GO:0016740">
    <property type="term" value="F:transferase activity"/>
    <property type="evidence" value="ECO:0007669"/>
    <property type="project" value="UniProtKB-KW"/>
</dbReference>
<dbReference type="Pfam" id="PF18765">
    <property type="entry name" value="Polbeta"/>
    <property type="match status" value="1"/>
</dbReference>
<evidence type="ECO:0000313" key="2">
    <source>
        <dbReference type="EMBL" id="ELY51681.1"/>
    </source>
</evidence>
<gene>
    <name evidence="2" type="ORF">C493_17166</name>
</gene>
<evidence type="ECO:0000313" key="3">
    <source>
        <dbReference type="Proteomes" id="UP000011602"/>
    </source>
</evidence>
<organism evidence="2 3">
    <name type="scientific">Natronolimnohabitans innermongolicus JCM 12255</name>
    <dbReference type="NCBI Taxonomy" id="1227499"/>
    <lineage>
        <taxon>Archaea</taxon>
        <taxon>Methanobacteriati</taxon>
        <taxon>Methanobacteriota</taxon>
        <taxon>Stenosarchaea group</taxon>
        <taxon>Halobacteria</taxon>
        <taxon>Halobacteriales</taxon>
        <taxon>Natrialbaceae</taxon>
        <taxon>Natronolimnohabitans</taxon>
    </lineage>
</organism>
<reference evidence="2 3" key="1">
    <citation type="journal article" date="2014" name="PLoS Genet.">
        <title>Phylogenetically driven sequencing of extremely halophilic archaea reveals strategies for static and dynamic osmo-response.</title>
        <authorList>
            <person name="Becker E.A."/>
            <person name="Seitzer P.M."/>
            <person name="Tritt A."/>
            <person name="Larsen D."/>
            <person name="Krusor M."/>
            <person name="Yao A.I."/>
            <person name="Wu D."/>
            <person name="Madern D."/>
            <person name="Eisen J.A."/>
            <person name="Darling A.E."/>
            <person name="Facciotti M.T."/>
        </authorList>
    </citation>
    <scope>NUCLEOTIDE SEQUENCE [LARGE SCALE GENOMIC DNA]</scope>
    <source>
        <strain evidence="2 3">JCM 12255</strain>
    </source>
</reference>